<dbReference type="PANTHER" id="PTHR43817:SF1">
    <property type="entry name" value="HYDROLASE, FAMILY 43, PUTATIVE (AFU_ORTHOLOGUE AFUA_3G01660)-RELATED"/>
    <property type="match status" value="1"/>
</dbReference>
<name>A0A6A6WLL8_9PEZI</name>
<proteinExistence type="inferred from homology"/>
<evidence type="ECO:0000256" key="3">
    <source>
        <dbReference type="ARBA" id="ARBA00022801"/>
    </source>
</evidence>
<dbReference type="GeneID" id="54489703"/>
<reference evidence="7" key="1">
    <citation type="journal article" date="2020" name="Stud. Mycol.">
        <title>101 Dothideomycetes genomes: a test case for predicting lifestyles and emergence of pathogens.</title>
        <authorList>
            <person name="Haridas S."/>
            <person name="Albert R."/>
            <person name="Binder M."/>
            <person name="Bloem J."/>
            <person name="Labutti K."/>
            <person name="Salamov A."/>
            <person name="Andreopoulos B."/>
            <person name="Baker S."/>
            <person name="Barry K."/>
            <person name="Bills G."/>
            <person name="Bluhm B."/>
            <person name="Cannon C."/>
            <person name="Castanera R."/>
            <person name="Culley D."/>
            <person name="Daum C."/>
            <person name="Ezra D."/>
            <person name="Gonzalez J."/>
            <person name="Henrissat B."/>
            <person name="Kuo A."/>
            <person name="Liang C."/>
            <person name="Lipzen A."/>
            <person name="Lutzoni F."/>
            <person name="Magnuson J."/>
            <person name="Mondo S."/>
            <person name="Nolan M."/>
            <person name="Ohm R."/>
            <person name="Pangilinan J."/>
            <person name="Park H.-J."/>
            <person name="Ramirez L."/>
            <person name="Alfaro M."/>
            <person name="Sun H."/>
            <person name="Tritt A."/>
            <person name="Yoshinaga Y."/>
            <person name="Zwiers L.-H."/>
            <person name="Turgeon B."/>
            <person name="Goodwin S."/>
            <person name="Spatafora J."/>
            <person name="Crous P."/>
            <person name="Grigoriev I."/>
        </authorList>
    </citation>
    <scope>NUCLEOTIDE SEQUENCE</scope>
    <source>
        <strain evidence="7">CBS 121739</strain>
    </source>
</reference>
<dbReference type="OrthoDB" id="272289at2759"/>
<dbReference type="RefSeq" id="XP_033605350.1">
    <property type="nucleotide sequence ID" value="XM_033748649.1"/>
</dbReference>
<evidence type="ECO:0000313" key="8">
    <source>
        <dbReference type="Proteomes" id="UP000799437"/>
    </source>
</evidence>
<evidence type="ECO:0000256" key="2">
    <source>
        <dbReference type="ARBA" id="ARBA00022729"/>
    </source>
</evidence>
<evidence type="ECO:0000256" key="4">
    <source>
        <dbReference type="ARBA" id="ARBA00023295"/>
    </source>
</evidence>
<evidence type="ECO:0000256" key="5">
    <source>
        <dbReference type="RuleBase" id="RU361187"/>
    </source>
</evidence>
<dbReference type="Proteomes" id="UP000799437">
    <property type="component" value="Unassembled WGS sequence"/>
</dbReference>
<dbReference type="InterPro" id="IPR006710">
    <property type="entry name" value="Glyco_hydro_43"/>
</dbReference>
<dbReference type="SUPFAM" id="SSF75005">
    <property type="entry name" value="Arabinanase/levansucrase/invertase"/>
    <property type="match status" value="1"/>
</dbReference>
<accession>A0A6A6WLL8</accession>
<feature type="chain" id="PRO_5025405817" evidence="6">
    <location>
        <begin position="22"/>
        <end position="324"/>
    </location>
</feature>
<dbReference type="Gene3D" id="2.115.10.20">
    <property type="entry name" value="Glycosyl hydrolase domain, family 43"/>
    <property type="match status" value="1"/>
</dbReference>
<gene>
    <name evidence="7" type="ORF">EJ05DRAFT_516358</name>
</gene>
<evidence type="ECO:0000256" key="1">
    <source>
        <dbReference type="ARBA" id="ARBA00009865"/>
    </source>
</evidence>
<dbReference type="CDD" id="cd18820">
    <property type="entry name" value="GH43_LbAraf43-like"/>
    <property type="match status" value="1"/>
</dbReference>
<dbReference type="PANTHER" id="PTHR43817">
    <property type="entry name" value="GLYCOSYL HYDROLASE"/>
    <property type="match status" value="1"/>
</dbReference>
<keyword evidence="3 5" id="KW-0378">Hydrolase</keyword>
<evidence type="ECO:0000313" key="7">
    <source>
        <dbReference type="EMBL" id="KAF2762899.1"/>
    </source>
</evidence>
<dbReference type="GO" id="GO:0005975">
    <property type="term" value="P:carbohydrate metabolic process"/>
    <property type="evidence" value="ECO:0007669"/>
    <property type="project" value="InterPro"/>
</dbReference>
<evidence type="ECO:0000256" key="6">
    <source>
        <dbReference type="SAM" id="SignalP"/>
    </source>
</evidence>
<organism evidence="7 8">
    <name type="scientific">Pseudovirgaria hyperparasitica</name>
    <dbReference type="NCBI Taxonomy" id="470096"/>
    <lineage>
        <taxon>Eukaryota</taxon>
        <taxon>Fungi</taxon>
        <taxon>Dikarya</taxon>
        <taxon>Ascomycota</taxon>
        <taxon>Pezizomycotina</taxon>
        <taxon>Dothideomycetes</taxon>
        <taxon>Dothideomycetes incertae sedis</taxon>
        <taxon>Acrospermales</taxon>
        <taxon>Acrospermaceae</taxon>
        <taxon>Pseudovirgaria</taxon>
    </lineage>
</organism>
<dbReference type="EMBL" id="ML996565">
    <property type="protein sequence ID" value="KAF2762899.1"/>
    <property type="molecule type" value="Genomic_DNA"/>
</dbReference>
<dbReference type="GO" id="GO:0004553">
    <property type="term" value="F:hydrolase activity, hydrolyzing O-glycosyl compounds"/>
    <property type="evidence" value="ECO:0007669"/>
    <property type="project" value="InterPro"/>
</dbReference>
<sequence>MLLSIYHILATVVSVFTLVHAAKYSNPLKEVDGADPFIVWHDGFWYLTTTTSPTIQITRAKNLESLKTGEHKIVFSDTEPSRKCDLWAPEIHLLDGNWYLYYSASACDTDSNRLHVLKGGSSPWDPYSYLGQMSSEWGIDGSVLIVNKRRYFMFSCRDGPSQDQSLCIATLEEPGRLGERRTLSQPSAPWERNGFPVNEGPTAMYKDGRTYIAFSASHCSTANYTIGILEYRGNDPLDMANWVKSGPHFETSNGNNGPGHNSFFLSPDQTQWWNIFHATPDIAGNCGSNRYTSAQIVDWWMDGTPDLGVPEPLGTVYDGPSGEE</sequence>
<comment type="similarity">
    <text evidence="1 5">Belongs to the glycosyl hydrolase 43 family.</text>
</comment>
<keyword evidence="8" id="KW-1185">Reference proteome</keyword>
<dbReference type="Pfam" id="PF04616">
    <property type="entry name" value="Glyco_hydro_43"/>
    <property type="match status" value="1"/>
</dbReference>
<feature type="signal peptide" evidence="6">
    <location>
        <begin position="1"/>
        <end position="21"/>
    </location>
</feature>
<keyword evidence="2 6" id="KW-0732">Signal</keyword>
<dbReference type="InterPro" id="IPR023296">
    <property type="entry name" value="Glyco_hydro_beta-prop_sf"/>
</dbReference>
<keyword evidence="4 5" id="KW-0326">Glycosidase</keyword>
<protein>
    <submittedName>
        <fullName evidence="7">Glycoside hydrolase family 43 protein</fullName>
    </submittedName>
</protein>
<dbReference type="AlphaFoldDB" id="A0A6A6WLL8"/>